<feature type="compositionally biased region" description="Acidic residues" evidence="1">
    <location>
        <begin position="176"/>
        <end position="197"/>
    </location>
</feature>
<evidence type="ECO:0000313" key="2">
    <source>
        <dbReference type="EMBL" id="CAI9754488.1"/>
    </source>
</evidence>
<sequence length="230" mass="25121">MKLSPSYLLAVSLFRLHHPPVASRTNTQQICMMGSNSKVLLDLEDNNKTINSSTSCLESKLQFCGKDDVLFRSGTTKINPPQQKPIICPPPKSNVLGKVKDFLGVISESNRNIMQEAKDNPENYDIEVLSGRESEYIELDLMLGVADLHTPEAVAAAESAIAGFQPIIPLAGDSSSESESEDSSDDGSDNIKDDDEEQSAKYSSKASEKDSSKASRNQKSRKRPNIVELS</sequence>
<evidence type="ECO:0000313" key="3">
    <source>
        <dbReference type="Proteomes" id="UP000834106"/>
    </source>
</evidence>
<organism evidence="2 3">
    <name type="scientific">Fraxinus pennsylvanica</name>
    <dbReference type="NCBI Taxonomy" id="56036"/>
    <lineage>
        <taxon>Eukaryota</taxon>
        <taxon>Viridiplantae</taxon>
        <taxon>Streptophyta</taxon>
        <taxon>Embryophyta</taxon>
        <taxon>Tracheophyta</taxon>
        <taxon>Spermatophyta</taxon>
        <taxon>Magnoliopsida</taxon>
        <taxon>eudicotyledons</taxon>
        <taxon>Gunneridae</taxon>
        <taxon>Pentapetalae</taxon>
        <taxon>asterids</taxon>
        <taxon>lamiids</taxon>
        <taxon>Lamiales</taxon>
        <taxon>Oleaceae</taxon>
        <taxon>Oleeae</taxon>
        <taxon>Fraxinus</taxon>
    </lineage>
</organism>
<accession>A0AAD1YQE8</accession>
<name>A0AAD1YQE8_9LAMI</name>
<keyword evidence="3" id="KW-1185">Reference proteome</keyword>
<dbReference type="Pfam" id="PF15370">
    <property type="entry name" value="NOPCHAP1"/>
    <property type="match status" value="1"/>
</dbReference>
<reference evidence="2" key="1">
    <citation type="submission" date="2023-05" db="EMBL/GenBank/DDBJ databases">
        <authorList>
            <person name="Huff M."/>
        </authorList>
    </citation>
    <scope>NUCLEOTIDE SEQUENCE</scope>
</reference>
<dbReference type="GO" id="GO:0000492">
    <property type="term" value="P:box C/D snoRNP assembly"/>
    <property type="evidence" value="ECO:0007669"/>
    <property type="project" value="InterPro"/>
</dbReference>
<dbReference type="Proteomes" id="UP000834106">
    <property type="component" value="Chromosome 1"/>
</dbReference>
<dbReference type="InterPro" id="IPR027921">
    <property type="entry name" value="NOPCHAP1"/>
</dbReference>
<evidence type="ECO:0000256" key="1">
    <source>
        <dbReference type="SAM" id="MobiDB-lite"/>
    </source>
</evidence>
<dbReference type="PANTHER" id="PTHR28674">
    <property type="entry name" value="SIMILAR TO DNA SEGMENT, CHR 10, WAYNE STATE UNIVERSITY 102,-EXPRESSED"/>
    <property type="match status" value="1"/>
</dbReference>
<dbReference type="GO" id="GO:0062064">
    <property type="term" value="F:box C/D methylation guide snoRNP complex binding"/>
    <property type="evidence" value="ECO:0007669"/>
    <property type="project" value="TreeGrafter"/>
</dbReference>
<dbReference type="PANTHER" id="PTHR28674:SF1">
    <property type="entry name" value="NOP PROTEIN CHAPERONE 1"/>
    <property type="match status" value="1"/>
</dbReference>
<dbReference type="AlphaFoldDB" id="A0AAD1YQE8"/>
<proteinExistence type="predicted"/>
<feature type="region of interest" description="Disordered" evidence="1">
    <location>
        <begin position="170"/>
        <end position="230"/>
    </location>
</feature>
<protein>
    <submittedName>
        <fullName evidence="2">Uncharacterized protein</fullName>
    </submittedName>
</protein>
<dbReference type="EMBL" id="OU503036">
    <property type="protein sequence ID" value="CAI9754488.1"/>
    <property type="molecule type" value="Genomic_DNA"/>
</dbReference>
<gene>
    <name evidence="2" type="ORF">FPE_LOCUS1919</name>
</gene>